<organism evidence="1">
    <name type="scientific">Daucus carota subsp. sativus</name>
    <name type="common">Carrot</name>
    <dbReference type="NCBI Taxonomy" id="79200"/>
    <lineage>
        <taxon>Eukaryota</taxon>
        <taxon>Viridiplantae</taxon>
        <taxon>Streptophyta</taxon>
        <taxon>Embryophyta</taxon>
        <taxon>Tracheophyta</taxon>
        <taxon>Spermatophyta</taxon>
        <taxon>Magnoliopsida</taxon>
        <taxon>eudicotyledons</taxon>
        <taxon>Gunneridae</taxon>
        <taxon>Pentapetalae</taxon>
        <taxon>asterids</taxon>
        <taxon>campanulids</taxon>
        <taxon>Apiales</taxon>
        <taxon>Apiaceae</taxon>
        <taxon>Apioideae</taxon>
        <taxon>Scandiceae</taxon>
        <taxon>Daucinae</taxon>
        <taxon>Daucus</taxon>
        <taxon>Daucus sect. Daucus</taxon>
    </lineage>
</organism>
<evidence type="ECO:0000313" key="1">
    <source>
        <dbReference type="EMBL" id="KZN09585.1"/>
    </source>
</evidence>
<proteinExistence type="predicted"/>
<dbReference type="AlphaFoldDB" id="A0A166H0U4"/>
<reference evidence="1" key="1">
    <citation type="journal article" date="2016" name="Nat. Genet.">
        <title>A high-quality carrot genome assembly provides new insights into carotenoid accumulation and asterid genome evolution.</title>
        <authorList>
            <person name="Iorizzo M."/>
            <person name="Ellison S."/>
            <person name="Senalik D."/>
            <person name="Zeng P."/>
            <person name="Satapoomin P."/>
            <person name="Huang J."/>
            <person name="Bowman M."/>
            <person name="Iovene M."/>
            <person name="Sanseverino W."/>
            <person name="Cavagnaro P."/>
            <person name="Yildiz M."/>
            <person name="Macko-Podgorni A."/>
            <person name="Moranska E."/>
            <person name="Grzebelus E."/>
            <person name="Grzebelus D."/>
            <person name="Ashrafi H."/>
            <person name="Zheng Z."/>
            <person name="Cheng S."/>
            <person name="Spooner D."/>
            <person name="Van Deynze A."/>
            <person name="Simon P."/>
        </authorList>
    </citation>
    <scope>NUCLEOTIDE SEQUENCE [LARGE SCALE GENOMIC DNA]</scope>
    <source>
        <tissue evidence="1">Leaf</tissue>
    </source>
</reference>
<comment type="caution">
    <text evidence="1">The sequence shown here is derived from an EMBL/GenBank/DDBJ whole genome shotgun (WGS) entry which is preliminary data.</text>
</comment>
<dbReference type="EMBL" id="LNRQ01000001">
    <property type="protein sequence ID" value="KZN09585.1"/>
    <property type="molecule type" value="Genomic_DNA"/>
</dbReference>
<sequence>MKQQQQDTAVPEERCSFDLNIAAYEKYSKLYLSPLFALSIGSGFLRFTATLTHVALFNGSTSNSLNHNQLGEFVVSVVQGYMESKQNEGINLKWWGTELDHCPLATCPTAPGISVPGCPVF</sequence>
<dbReference type="PANTHER" id="PTHR22601">
    <property type="entry name" value="ISP4 LIKE PROTEIN"/>
    <property type="match status" value="1"/>
</dbReference>
<dbReference type="STRING" id="79200.A0A166H0U4"/>
<protein>
    <submittedName>
        <fullName evidence="1">Uncharacterized protein</fullName>
    </submittedName>
</protein>
<dbReference type="Gramene" id="KZN09585">
    <property type="protein sequence ID" value="KZN09585"/>
    <property type="gene ID" value="DCAR_002241"/>
</dbReference>
<dbReference type="GO" id="GO:0055085">
    <property type="term" value="P:transmembrane transport"/>
    <property type="evidence" value="ECO:0007669"/>
    <property type="project" value="InterPro"/>
</dbReference>
<dbReference type="InterPro" id="IPR004648">
    <property type="entry name" value="Oligpept_transpt"/>
</dbReference>
<accession>A0A166H0U4</accession>
<gene>
    <name evidence="1" type="ORF">DCAR_002241</name>
</gene>
<name>A0A166H0U4_DAUCS</name>